<sequence>MIETEARVLQVEPGFAWVEPRPHSPCGQCDPVNGCRSLQLARMFSLRQPRFRVLDPLGVLPGEQVNIAVPESGMLRSAALLYAGPVLALLGGAMLAAPAGELAAVAGGVLALLLALWFVRGYSRRLAGDVRFQPHVASRVSPHQLSMEFVGTCRSRS</sequence>
<dbReference type="Pfam" id="PF04246">
    <property type="entry name" value="RseC_MucC"/>
    <property type="match status" value="1"/>
</dbReference>
<dbReference type="RefSeq" id="WP_349590861.1">
    <property type="nucleotide sequence ID" value="NZ_JBEFLD010000011.1"/>
</dbReference>
<proteinExistence type="predicted"/>
<dbReference type="PANTHER" id="PTHR35867">
    <property type="entry name" value="PROTEIN RSEC"/>
    <property type="match status" value="1"/>
</dbReference>
<dbReference type="Proteomes" id="UP001433638">
    <property type="component" value="Unassembled WGS sequence"/>
</dbReference>
<keyword evidence="3" id="KW-1185">Reference proteome</keyword>
<evidence type="ECO:0000256" key="1">
    <source>
        <dbReference type="SAM" id="Phobius"/>
    </source>
</evidence>
<keyword evidence="1" id="KW-0472">Membrane</keyword>
<dbReference type="EMBL" id="JBEFLD010000011">
    <property type="protein sequence ID" value="MEQ6292489.1"/>
    <property type="molecule type" value="Genomic_DNA"/>
</dbReference>
<reference evidence="2" key="1">
    <citation type="submission" date="2024-06" db="EMBL/GenBank/DDBJ databases">
        <title>Genome sequence of Vogesella sp. MAHUQ-64.</title>
        <authorList>
            <person name="Huq M.A."/>
        </authorList>
    </citation>
    <scope>NUCLEOTIDE SEQUENCE</scope>
    <source>
        <strain evidence="2">MAHUQ-64</strain>
    </source>
</reference>
<gene>
    <name evidence="2" type="ORF">ABNW52_17895</name>
</gene>
<feature type="transmembrane region" description="Helical" evidence="1">
    <location>
        <begin position="102"/>
        <end position="119"/>
    </location>
</feature>
<dbReference type="PANTHER" id="PTHR35867:SF1">
    <property type="entry name" value="PROTEIN RSEC"/>
    <property type="match status" value="1"/>
</dbReference>
<dbReference type="InterPro" id="IPR007359">
    <property type="entry name" value="SigmaE_reg_RseC_MucC"/>
</dbReference>
<comment type="caution">
    <text evidence="2">The sequence shown here is derived from an EMBL/GenBank/DDBJ whole genome shotgun (WGS) entry which is preliminary data.</text>
</comment>
<feature type="transmembrane region" description="Helical" evidence="1">
    <location>
        <begin position="79"/>
        <end position="96"/>
    </location>
</feature>
<keyword evidence="1" id="KW-1133">Transmembrane helix</keyword>
<evidence type="ECO:0000313" key="3">
    <source>
        <dbReference type="Proteomes" id="UP001433638"/>
    </source>
</evidence>
<evidence type="ECO:0000313" key="2">
    <source>
        <dbReference type="EMBL" id="MEQ6292489.1"/>
    </source>
</evidence>
<dbReference type="InterPro" id="IPR026268">
    <property type="entry name" value="RseC"/>
</dbReference>
<organism evidence="2 3">
    <name type="scientific">Vogesella oryzagri</name>
    <dbReference type="NCBI Taxonomy" id="3160864"/>
    <lineage>
        <taxon>Bacteria</taxon>
        <taxon>Pseudomonadati</taxon>
        <taxon>Pseudomonadota</taxon>
        <taxon>Betaproteobacteria</taxon>
        <taxon>Neisseriales</taxon>
        <taxon>Chromobacteriaceae</taxon>
        <taxon>Vogesella</taxon>
    </lineage>
</organism>
<name>A0ABV1M8F7_9NEIS</name>
<protein>
    <submittedName>
        <fullName evidence="2">SoxR reducing system RseC family protein</fullName>
    </submittedName>
</protein>
<keyword evidence="1" id="KW-0812">Transmembrane</keyword>
<dbReference type="PIRSF" id="PIRSF004923">
    <property type="entry name" value="RseC"/>
    <property type="match status" value="1"/>
</dbReference>
<accession>A0ABV1M8F7</accession>